<dbReference type="EMBL" id="CP171853">
    <property type="protein sequence ID" value="XKM42009.1"/>
    <property type="molecule type" value="Genomic_DNA"/>
</dbReference>
<name>A0ACD5ES98_9HYPH</name>
<reference evidence="1" key="1">
    <citation type="submission" date="2024-10" db="EMBL/GenBank/DDBJ databases">
        <title>Strain of Rhizobium-related bacteria isolated fromm roots of Vavilovia formosa.</title>
        <authorList>
            <person name="Kimeklis A."/>
            <person name="Afonin A."/>
        </authorList>
    </citation>
    <scope>NUCLEOTIDE SEQUENCE</scope>
    <source>
        <strain evidence="1">Vaf-46</strain>
    </source>
</reference>
<sequence length="186" mass="19794">MSDLTGELTDALGVEGFIALTEAHGGIRLYVPVEPRGSQLASDIGLDHAARLSKLFPGSYIRVPLAREVRAQHYRALGESNGKIARRLGLTETGVDKLFRRSPNTTGKPKKIPDKSKCSSPARLGGHDHEAGCTAIVTPMFSRFAANPTGATSCQILISGLFSACVCMGLMPASSMALTAVQRSRR</sequence>
<accession>A0ACD5ES98</accession>
<proteinExistence type="predicted"/>
<evidence type="ECO:0000313" key="1">
    <source>
        <dbReference type="EMBL" id="XKM42009.1"/>
    </source>
</evidence>
<organism evidence="1 2">
    <name type="scientific">Rhizobium ruizarguesonis</name>
    <dbReference type="NCBI Taxonomy" id="2081791"/>
    <lineage>
        <taxon>Bacteria</taxon>
        <taxon>Pseudomonadati</taxon>
        <taxon>Pseudomonadota</taxon>
        <taxon>Alphaproteobacteria</taxon>
        <taxon>Hyphomicrobiales</taxon>
        <taxon>Rhizobiaceae</taxon>
        <taxon>Rhizobium/Agrobacterium group</taxon>
        <taxon>Rhizobium</taxon>
    </lineage>
</organism>
<protein>
    <submittedName>
        <fullName evidence="1">Uncharacterized protein</fullName>
    </submittedName>
</protein>
<dbReference type="Proteomes" id="UP000078465">
    <property type="component" value="Chromosome"/>
</dbReference>
<gene>
    <name evidence="1" type="ORF">A4U53_016225</name>
</gene>
<evidence type="ECO:0000313" key="2">
    <source>
        <dbReference type="Proteomes" id="UP000078465"/>
    </source>
</evidence>